<gene>
    <name evidence="3" type="ORF">F5878DRAFT_659113</name>
</gene>
<evidence type="ECO:0000256" key="2">
    <source>
        <dbReference type="SAM" id="SignalP"/>
    </source>
</evidence>
<proteinExistence type="predicted"/>
<keyword evidence="2" id="KW-0732">Signal</keyword>
<feature type="chain" id="PRO_5041202229" description="Secreted protein" evidence="2">
    <location>
        <begin position="27"/>
        <end position="257"/>
    </location>
</feature>
<feature type="compositionally biased region" description="Polar residues" evidence="1">
    <location>
        <begin position="62"/>
        <end position="88"/>
    </location>
</feature>
<accession>A0AA38PD84</accession>
<organism evidence="3 4">
    <name type="scientific">Lentinula raphanica</name>
    <dbReference type="NCBI Taxonomy" id="153919"/>
    <lineage>
        <taxon>Eukaryota</taxon>
        <taxon>Fungi</taxon>
        <taxon>Dikarya</taxon>
        <taxon>Basidiomycota</taxon>
        <taxon>Agaricomycotina</taxon>
        <taxon>Agaricomycetes</taxon>
        <taxon>Agaricomycetidae</taxon>
        <taxon>Agaricales</taxon>
        <taxon>Marasmiineae</taxon>
        <taxon>Omphalotaceae</taxon>
        <taxon>Lentinula</taxon>
    </lineage>
</organism>
<reference evidence="3" key="1">
    <citation type="submission" date="2022-08" db="EMBL/GenBank/DDBJ databases">
        <authorList>
            <consortium name="DOE Joint Genome Institute"/>
            <person name="Min B."/>
            <person name="Riley R."/>
            <person name="Sierra-Patev S."/>
            <person name="Naranjo-Ortiz M."/>
            <person name="Looney B."/>
            <person name="Konkel Z."/>
            <person name="Slot J.C."/>
            <person name="Sakamoto Y."/>
            <person name="Steenwyk J.L."/>
            <person name="Rokas A."/>
            <person name="Carro J."/>
            <person name="Camarero S."/>
            <person name="Ferreira P."/>
            <person name="Molpeceres G."/>
            <person name="Ruiz-Duenas F.J."/>
            <person name="Serrano A."/>
            <person name="Henrissat B."/>
            <person name="Drula E."/>
            <person name="Hughes K.W."/>
            <person name="Mata J.L."/>
            <person name="Ishikawa N.K."/>
            <person name="Vargas-Isla R."/>
            <person name="Ushijima S."/>
            <person name="Smith C.A."/>
            <person name="Ahrendt S."/>
            <person name="Andreopoulos W."/>
            <person name="He G."/>
            <person name="Labutti K."/>
            <person name="Lipzen A."/>
            <person name="Ng V."/>
            <person name="Sandor L."/>
            <person name="Barry K."/>
            <person name="Martinez A.T."/>
            <person name="Xiao Y."/>
            <person name="Gibbons J.G."/>
            <person name="Terashima K."/>
            <person name="Hibbett D.S."/>
            <person name="Grigoriev I.V."/>
        </authorList>
    </citation>
    <scope>NUCLEOTIDE SEQUENCE</scope>
    <source>
        <strain evidence="3">TFB9207</strain>
    </source>
</reference>
<dbReference type="AlphaFoldDB" id="A0AA38PD84"/>
<feature type="compositionally biased region" description="Polar residues" evidence="1">
    <location>
        <begin position="103"/>
        <end position="126"/>
    </location>
</feature>
<dbReference type="Proteomes" id="UP001163846">
    <property type="component" value="Unassembled WGS sequence"/>
</dbReference>
<evidence type="ECO:0000313" key="4">
    <source>
        <dbReference type="Proteomes" id="UP001163846"/>
    </source>
</evidence>
<sequence>MTHSTASRVLAILFVGAAISSSGVFAAPTPLPYTVYHGPPLDQSSNGQGSLPVGQNLPEQVPAQNEHTMDTANPANGGLTSTEVQSSHVRQRLPIRQRPEDAQFSNGGSTFNAGSRAPIQSSNEQGSLPGGQSHPRPQDVGTTVENGMPPNDGDSILPKDHDDTPLAQSSDKQKALLQKLRETHSEVTSKLNSHYHVLTGDEAKEILNHMEKTATEASKEVPADVKPGDGRLWNIKNKARVMLEHVEQHRKKIQLHE</sequence>
<comment type="caution">
    <text evidence="3">The sequence shown here is derived from an EMBL/GenBank/DDBJ whole genome shotgun (WGS) entry which is preliminary data.</text>
</comment>
<protein>
    <recommendedName>
        <fullName evidence="5">Secreted protein</fullName>
    </recommendedName>
</protein>
<name>A0AA38PD84_9AGAR</name>
<feature type="region of interest" description="Disordered" evidence="1">
    <location>
        <begin position="37"/>
        <end position="170"/>
    </location>
</feature>
<dbReference type="EMBL" id="MU806065">
    <property type="protein sequence ID" value="KAJ3840754.1"/>
    <property type="molecule type" value="Genomic_DNA"/>
</dbReference>
<keyword evidence="4" id="KW-1185">Reference proteome</keyword>
<evidence type="ECO:0008006" key="5">
    <source>
        <dbReference type="Google" id="ProtNLM"/>
    </source>
</evidence>
<evidence type="ECO:0000313" key="3">
    <source>
        <dbReference type="EMBL" id="KAJ3840754.1"/>
    </source>
</evidence>
<feature type="signal peptide" evidence="2">
    <location>
        <begin position="1"/>
        <end position="26"/>
    </location>
</feature>
<evidence type="ECO:0000256" key="1">
    <source>
        <dbReference type="SAM" id="MobiDB-lite"/>
    </source>
</evidence>